<evidence type="ECO:0000313" key="5">
    <source>
        <dbReference type="Proteomes" id="UP000189580"/>
    </source>
</evidence>
<evidence type="ECO:0000256" key="1">
    <source>
        <dbReference type="ARBA" id="ARBA00022741"/>
    </source>
</evidence>
<organism evidence="4 5">
    <name type="scientific">Sugiyamaella lignohabitans</name>
    <dbReference type="NCBI Taxonomy" id="796027"/>
    <lineage>
        <taxon>Eukaryota</taxon>
        <taxon>Fungi</taxon>
        <taxon>Dikarya</taxon>
        <taxon>Ascomycota</taxon>
        <taxon>Saccharomycotina</taxon>
        <taxon>Dipodascomycetes</taxon>
        <taxon>Dipodascales</taxon>
        <taxon>Trichomonascaceae</taxon>
        <taxon>Sugiyamaella</taxon>
    </lineage>
</organism>
<evidence type="ECO:0000259" key="3">
    <source>
        <dbReference type="PROSITE" id="PS51880"/>
    </source>
</evidence>
<dbReference type="OrthoDB" id="424823at2759"/>
<dbReference type="EMBL" id="CP014500">
    <property type="protein sequence ID" value="ANB11263.1"/>
    <property type="molecule type" value="Genomic_DNA"/>
</dbReference>
<feature type="domain" description="TGS" evidence="3">
    <location>
        <begin position="153"/>
        <end position="237"/>
    </location>
</feature>
<dbReference type="AlphaFoldDB" id="A0A167C607"/>
<dbReference type="InterPro" id="IPR004095">
    <property type="entry name" value="TGS"/>
</dbReference>
<name>A0A167C607_9ASCO</name>
<sequence length="242" mass="26457">MEFVIKAIELANKAQRGGNPAVVKAKKEEIATAEKVLAWLEDGKRVANGQWTNSEIAIINTLTLLTAKPSVYIVNVSEEDYILGADDQGTQWMKEINQWVNDNSPGDRVVPVSIGLEARLAGLDQATVDAELKDLDTQSALPIAIQELRKALHLISYFTCGKDEVREWTIRKGTKAPQAAGIIHKDLEKTFILANVTKYDDLVAANGDDSVIKASGQLSQKGKDYVVEDGDVVHFKSAAARK</sequence>
<keyword evidence="1" id="KW-0547">Nucleotide-binding</keyword>
<dbReference type="SUPFAM" id="SSF81271">
    <property type="entry name" value="TGS-like"/>
    <property type="match status" value="1"/>
</dbReference>
<dbReference type="PROSITE" id="PS51880">
    <property type="entry name" value="TGS"/>
    <property type="match status" value="1"/>
</dbReference>
<keyword evidence="2" id="KW-0067">ATP-binding</keyword>
<reference evidence="4 5" key="1">
    <citation type="submission" date="2016-02" db="EMBL/GenBank/DDBJ databases">
        <title>Complete genome sequence and transcriptome regulation of the pentose utilising yeast Sugiyamaella lignohabitans.</title>
        <authorList>
            <person name="Bellasio M."/>
            <person name="Peymann A."/>
            <person name="Valli M."/>
            <person name="Sipitzky M."/>
            <person name="Graf A."/>
            <person name="Sauer M."/>
            <person name="Marx H."/>
            <person name="Mattanovich D."/>
        </authorList>
    </citation>
    <scope>NUCLEOTIDE SEQUENCE [LARGE SCALE GENOMIC DNA]</scope>
    <source>
        <strain evidence="4 5">CBS 10342</strain>
    </source>
</reference>
<dbReference type="Gene3D" id="3.40.50.300">
    <property type="entry name" value="P-loop containing nucleotide triphosphate hydrolases"/>
    <property type="match status" value="1"/>
</dbReference>
<dbReference type="PANTHER" id="PTHR23305:SF11">
    <property type="entry name" value="OBG-LIKE ATPASE 1"/>
    <property type="match status" value="1"/>
</dbReference>
<dbReference type="GeneID" id="30036157"/>
<dbReference type="InterPro" id="IPR027417">
    <property type="entry name" value="P-loop_NTPase"/>
</dbReference>
<dbReference type="Gene3D" id="1.10.150.300">
    <property type="entry name" value="TGS-like domain"/>
    <property type="match status" value="1"/>
</dbReference>
<dbReference type="GO" id="GO:0005524">
    <property type="term" value="F:ATP binding"/>
    <property type="evidence" value="ECO:0007669"/>
    <property type="project" value="UniProtKB-KW"/>
</dbReference>
<dbReference type="SUPFAM" id="SSF52540">
    <property type="entry name" value="P-loop containing nucleoside triphosphate hydrolases"/>
    <property type="match status" value="1"/>
</dbReference>
<accession>A0A167C607</accession>
<dbReference type="InterPro" id="IPR012675">
    <property type="entry name" value="Beta-grasp_dom_sf"/>
</dbReference>
<dbReference type="FunFam" id="3.10.20.30:FF:000001">
    <property type="entry name" value="Ribosome-binding ATPase YchF"/>
    <property type="match status" value="1"/>
</dbReference>
<dbReference type="RefSeq" id="XP_018733740.1">
    <property type="nucleotide sequence ID" value="XM_018881118.1"/>
</dbReference>
<dbReference type="Proteomes" id="UP000189580">
    <property type="component" value="Chromosome c"/>
</dbReference>
<dbReference type="GO" id="GO:0016887">
    <property type="term" value="F:ATP hydrolysis activity"/>
    <property type="evidence" value="ECO:0007669"/>
    <property type="project" value="TreeGrafter"/>
</dbReference>
<dbReference type="InterPro" id="IPR023192">
    <property type="entry name" value="TGS-like_dom_sf"/>
</dbReference>
<protein>
    <submittedName>
        <fullName evidence="4">Ola1p</fullName>
    </submittedName>
</protein>
<proteinExistence type="predicted"/>
<dbReference type="Pfam" id="PF06071">
    <property type="entry name" value="YchF-GTPase_C"/>
    <property type="match status" value="1"/>
</dbReference>
<gene>
    <name evidence="4" type="primary">OLA1</name>
    <name evidence="4" type="ORF">AWJ20_4066</name>
</gene>
<evidence type="ECO:0000313" key="4">
    <source>
        <dbReference type="EMBL" id="ANB11263.1"/>
    </source>
</evidence>
<evidence type="ECO:0000256" key="2">
    <source>
        <dbReference type="ARBA" id="ARBA00022840"/>
    </source>
</evidence>
<dbReference type="KEGG" id="slb:AWJ20_4066"/>
<dbReference type="PANTHER" id="PTHR23305">
    <property type="entry name" value="OBG GTPASE FAMILY"/>
    <property type="match status" value="1"/>
</dbReference>
<keyword evidence="5" id="KW-1185">Reference proteome</keyword>
<dbReference type="GO" id="GO:0005737">
    <property type="term" value="C:cytoplasm"/>
    <property type="evidence" value="ECO:0007669"/>
    <property type="project" value="TreeGrafter"/>
</dbReference>
<dbReference type="InterPro" id="IPR013029">
    <property type="entry name" value="YchF_C"/>
</dbReference>
<dbReference type="Gene3D" id="3.10.20.30">
    <property type="match status" value="1"/>
</dbReference>
<dbReference type="InterPro" id="IPR012676">
    <property type="entry name" value="TGS-like"/>
</dbReference>